<dbReference type="Pfam" id="PF20231">
    <property type="entry name" value="DUF6589"/>
    <property type="match status" value="1"/>
</dbReference>
<dbReference type="InterPro" id="IPR046496">
    <property type="entry name" value="DUF6589"/>
</dbReference>
<dbReference type="PROSITE" id="PS00028">
    <property type="entry name" value="ZINC_FINGER_C2H2_1"/>
    <property type="match status" value="1"/>
</dbReference>
<accession>A0A2B4RPC1</accession>
<sequence>MCMSRKSTNRKIKEAAQYYQKKVKSWKASIEMARNTPTSESSISSQNQQQGSAVCQTHLTIPYEQNDNEWPSRSSLFQCSASSVLEYTDSCSDSSEISLSEAEEGETVMMENLEITSDSSSDLPIDNGLKGDNLDWQRRPSIYSSHVGTESIHWFNVLCYKNRVSCWDLDDSHIPHQFSKDMRKETHVMHLGLLEKSENKSHEMLEILQHCNMEYVPKTKETNTDNHYKILHKVSFGGDHLTVERGISATAAVSDLDTPFEWLEGLILKHEDFHCEMNVLQMIFDYMYKSHSAGDPGTLFHLKCKLNRKDVDEKVNKSYHGCKSFFSTVLDGYVVYAAIEYFGMTTPDGTPSKNAPGPEGSSLFEKVGEMVDKFVLLHVQPEELLLEDALQSQDNQCQPRYKCRYPTCEKVYIYEKRRDNHEFNVHGIRIQEQSPDRSPPNPAKEDGIFNYLRQHS</sequence>
<dbReference type="EMBL" id="LSMT01000399">
    <property type="protein sequence ID" value="PFX18653.1"/>
    <property type="molecule type" value="Genomic_DNA"/>
</dbReference>
<protein>
    <recommendedName>
        <fullName evidence="2">C2H2-type domain-containing protein</fullName>
    </recommendedName>
</protein>
<evidence type="ECO:0000313" key="3">
    <source>
        <dbReference type="EMBL" id="PFX18653.1"/>
    </source>
</evidence>
<organism evidence="3 4">
    <name type="scientific">Stylophora pistillata</name>
    <name type="common">Smooth cauliflower coral</name>
    <dbReference type="NCBI Taxonomy" id="50429"/>
    <lineage>
        <taxon>Eukaryota</taxon>
        <taxon>Metazoa</taxon>
        <taxon>Cnidaria</taxon>
        <taxon>Anthozoa</taxon>
        <taxon>Hexacorallia</taxon>
        <taxon>Scleractinia</taxon>
        <taxon>Astrocoeniina</taxon>
        <taxon>Pocilloporidae</taxon>
        <taxon>Stylophora</taxon>
    </lineage>
</organism>
<dbReference type="InterPro" id="IPR013087">
    <property type="entry name" value="Znf_C2H2_type"/>
</dbReference>
<evidence type="ECO:0000256" key="1">
    <source>
        <dbReference type="SAM" id="MobiDB-lite"/>
    </source>
</evidence>
<proteinExistence type="predicted"/>
<dbReference type="AlphaFoldDB" id="A0A2B4RPC1"/>
<gene>
    <name evidence="3" type="ORF">AWC38_SpisGene16958</name>
</gene>
<comment type="caution">
    <text evidence="3">The sequence shown here is derived from an EMBL/GenBank/DDBJ whole genome shotgun (WGS) entry which is preliminary data.</text>
</comment>
<dbReference type="OrthoDB" id="5958381at2759"/>
<feature type="domain" description="C2H2-type" evidence="2">
    <location>
        <begin position="403"/>
        <end position="426"/>
    </location>
</feature>
<feature type="region of interest" description="Disordered" evidence="1">
    <location>
        <begin position="428"/>
        <end position="447"/>
    </location>
</feature>
<name>A0A2B4RPC1_STYPI</name>
<reference evidence="4" key="1">
    <citation type="journal article" date="2017" name="bioRxiv">
        <title>Comparative analysis of the genomes of Stylophora pistillata and Acropora digitifera provides evidence for extensive differences between species of corals.</title>
        <authorList>
            <person name="Voolstra C.R."/>
            <person name="Li Y."/>
            <person name="Liew Y.J."/>
            <person name="Baumgarten S."/>
            <person name="Zoccola D."/>
            <person name="Flot J.-F."/>
            <person name="Tambutte S."/>
            <person name="Allemand D."/>
            <person name="Aranda M."/>
        </authorList>
    </citation>
    <scope>NUCLEOTIDE SEQUENCE [LARGE SCALE GENOMIC DNA]</scope>
</reference>
<dbReference type="Proteomes" id="UP000225706">
    <property type="component" value="Unassembled WGS sequence"/>
</dbReference>
<keyword evidence="4" id="KW-1185">Reference proteome</keyword>
<evidence type="ECO:0000259" key="2">
    <source>
        <dbReference type="PROSITE" id="PS00028"/>
    </source>
</evidence>
<evidence type="ECO:0000313" key="4">
    <source>
        <dbReference type="Proteomes" id="UP000225706"/>
    </source>
</evidence>